<dbReference type="AlphaFoldDB" id="A0A933I9X5"/>
<evidence type="ECO:0000256" key="3">
    <source>
        <dbReference type="SAM" id="SignalP"/>
    </source>
</evidence>
<dbReference type="Proteomes" id="UP000736328">
    <property type="component" value="Unassembled WGS sequence"/>
</dbReference>
<feature type="repeat" description="TPR" evidence="1">
    <location>
        <begin position="509"/>
        <end position="542"/>
    </location>
</feature>
<dbReference type="GO" id="GO:0030246">
    <property type="term" value="F:carbohydrate binding"/>
    <property type="evidence" value="ECO:0007669"/>
    <property type="project" value="InterPro"/>
</dbReference>
<protein>
    <submittedName>
        <fullName evidence="4">Carboxypeptidase regulatory-like domain-containing protein</fullName>
    </submittedName>
</protein>
<sequence>MKRKIFLFLSLGLTASVALATQFPLIGGPGLVHLQSAKAGPGFGYRSLAAVSSYSNQTFYGLQGTDDAFTDLWSHNSISYSPLPGLAVISQGLAHAEQWNIKNPMPDSFTADKSLGCPGDALLALKYQWGLRDGRWDLGLMPVVTIPMNRAKYQDSPSQSGQLDFGGKLLSDFNVSELTVLVNAGFLTRGEERPQLPLGLGLEYGFGQKFSAFLEASAELRLGAQKDSLTDNQILRGRGADRNEIRLTPGLRFAPASFLGLNLGCDIGLSQAAAPWQLILGFDFPAAAGRAPVAPLWGAVAGIINDNSTRAAIKGVISFPDQNLPAVTSDASGNYRLKLKPGRYKVQVTADGYRTITRELEVKAGQDAGWELGLNKKLGQLTLTVTDASGKRPLQAWLNFGAAGQQSYRTDPTTGQYLARLVPGNYTLTVGAPGYISQNVALTVKDKDHLQQNVSLQPLVQAAVPPQPAAPSVAPIPIKPKPVAAKPPAAARPARPATPAAPRMSAEEVTALYKKGVQQFMNEEYSAAEKTFKQVLEADPGHAKAKEYLGKTRDRLKKSKG</sequence>
<dbReference type="Gene3D" id="2.60.40.1120">
    <property type="entry name" value="Carboxypeptidase-like, regulatory domain"/>
    <property type="match status" value="2"/>
</dbReference>
<evidence type="ECO:0000256" key="1">
    <source>
        <dbReference type="PROSITE-ProRule" id="PRU00339"/>
    </source>
</evidence>
<comment type="caution">
    <text evidence="4">The sequence shown here is derived from an EMBL/GenBank/DDBJ whole genome shotgun (WGS) entry which is preliminary data.</text>
</comment>
<dbReference type="PROSITE" id="PS50005">
    <property type="entry name" value="TPR"/>
    <property type="match status" value="1"/>
</dbReference>
<reference evidence="4" key="1">
    <citation type="submission" date="2020-07" db="EMBL/GenBank/DDBJ databases">
        <title>Huge and variable diversity of episymbiotic CPR bacteria and DPANN archaea in groundwater ecosystems.</title>
        <authorList>
            <person name="He C.Y."/>
            <person name="Keren R."/>
            <person name="Whittaker M."/>
            <person name="Farag I.F."/>
            <person name="Doudna J."/>
            <person name="Cate J.H.D."/>
            <person name="Banfield J.F."/>
        </authorList>
    </citation>
    <scope>NUCLEOTIDE SEQUENCE</scope>
    <source>
        <strain evidence="4">NC_groundwater_1520_Pr4_B-0.1um_53_5</strain>
    </source>
</reference>
<dbReference type="InterPro" id="IPR013784">
    <property type="entry name" value="Carb-bd-like_fold"/>
</dbReference>
<dbReference type="InterPro" id="IPR011990">
    <property type="entry name" value="TPR-like_helical_dom_sf"/>
</dbReference>
<dbReference type="EMBL" id="JACQXR010000027">
    <property type="protein sequence ID" value="MBI4726043.1"/>
    <property type="molecule type" value="Genomic_DNA"/>
</dbReference>
<dbReference type="Pfam" id="PF13620">
    <property type="entry name" value="CarboxypepD_reg"/>
    <property type="match status" value="1"/>
</dbReference>
<keyword evidence="3" id="KW-0732">Signal</keyword>
<evidence type="ECO:0000256" key="2">
    <source>
        <dbReference type="SAM" id="MobiDB-lite"/>
    </source>
</evidence>
<name>A0A933I9X5_UNCT6</name>
<keyword evidence="1" id="KW-0802">TPR repeat</keyword>
<dbReference type="GO" id="GO:0004180">
    <property type="term" value="F:carboxypeptidase activity"/>
    <property type="evidence" value="ECO:0007669"/>
    <property type="project" value="UniProtKB-KW"/>
</dbReference>
<evidence type="ECO:0000313" key="5">
    <source>
        <dbReference type="Proteomes" id="UP000736328"/>
    </source>
</evidence>
<dbReference type="SUPFAM" id="SSF48452">
    <property type="entry name" value="TPR-like"/>
    <property type="match status" value="1"/>
</dbReference>
<dbReference type="InterPro" id="IPR019734">
    <property type="entry name" value="TPR_rpt"/>
</dbReference>
<proteinExistence type="predicted"/>
<evidence type="ECO:0000313" key="4">
    <source>
        <dbReference type="EMBL" id="MBI4726043.1"/>
    </source>
</evidence>
<keyword evidence="4" id="KW-0121">Carboxypeptidase</keyword>
<dbReference type="Gene3D" id="1.25.40.10">
    <property type="entry name" value="Tetratricopeptide repeat domain"/>
    <property type="match status" value="1"/>
</dbReference>
<keyword evidence="4" id="KW-0378">Hydrolase</keyword>
<gene>
    <name evidence="4" type="ORF">HY768_02260</name>
</gene>
<feature type="region of interest" description="Disordered" evidence="2">
    <location>
        <begin position="484"/>
        <end position="503"/>
    </location>
</feature>
<keyword evidence="4" id="KW-0645">Protease</keyword>
<feature type="signal peptide" evidence="3">
    <location>
        <begin position="1"/>
        <end position="20"/>
    </location>
</feature>
<dbReference type="SUPFAM" id="SSF49452">
    <property type="entry name" value="Starch-binding domain-like"/>
    <property type="match status" value="2"/>
</dbReference>
<accession>A0A933I9X5</accession>
<feature type="chain" id="PRO_5037848807" evidence="3">
    <location>
        <begin position="21"/>
        <end position="561"/>
    </location>
</feature>
<organism evidence="4 5">
    <name type="scientific">candidate division TA06 bacterium</name>
    <dbReference type="NCBI Taxonomy" id="2250710"/>
    <lineage>
        <taxon>Bacteria</taxon>
        <taxon>Bacteria division TA06</taxon>
    </lineage>
</organism>